<dbReference type="eggNOG" id="KOG1546">
    <property type="taxonomic scope" value="Eukaryota"/>
</dbReference>
<proteinExistence type="inferred from homology"/>
<dbReference type="EMBL" id="DS022303">
    <property type="protein sequence ID" value="OAJ39869.1"/>
    <property type="molecule type" value="Genomic_DNA"/>
</dbReference>
<dbReference type="InterPro" id="IPR011600">
    <property type="entry name" value="Pept_C14_caspase"/>
</dbReference>
<name>A0A177WIC6_BATDL</name>
<feature type="domain" description="Peptidase C14 caspase" evidence="3">
    <location>
        <begin position="71"/>
        <end position="361"/>
    </location>
</feature>
<dbReference type="GO" id="GO:0006508">
    <property type="term" value="P:proteolysis"/>
    <property type="evidence" value="ECO:0007669"/>
    <property type="project" value="InterPro"/>
</dbReference>
<evidence type="ECO:0000259" key="3">
    <source>
        <dbReference type="Pfam" id="PF00656"/>
    </source>
</evidence>
<dbReference type="Pfam" id="PF00656">
    <property type="entry name" value="Peptidase_C14"/>
    <property type="match status" value="1"/>
</dbReference>
<evidence type="ECO:0000256" key="1">
    <source>
        <dbReference type="ARBA" id="ARBA00009005"/>
    </source>
</evidence>
<accession>A0A177WIC6</accession>
<dbReference type="PANTHER" id="PTHR48104">
    <property type="entry name" value="METACASPASE-4"/>
    <property type="match status" value="1"/>
</dbReference>
<organism evidence="4 5">
    <name type="scientific">Batrachochytrium dendrobatidis (strain JEL423)</name>
    <dbReference type="NCBI Taxonomy" id="403673"/>
    <lineage>
        <taxon>Eukaryota</taxon>
        <taxon>Fungi</taxon>
        <taxon>Fungi incertae sedis</taxon>
        <taxon>Chytridiomycota</taxon>
        <taxon>Chytridiomycota incertae sedis</taxon>
        <taxon>Chytridiomycetes</taxon>
        <taxon>Rhizophydiales</taxon>
        <taxon>Rhizophydiales incertae sedis</taxon>
        <taxon>Batrachochytrium</taxon>
    </lineage>
</organism>
<dbReference type="AlphaFoldDB" id="A0A177WIC6"/>
<evidence type="ECO:0000313" key="5">
    <source>
        <dbReference type="Proteomes" id="UP000077115"/>
    </source>
</evidence>
<dbReference type="OrthoDB" id="3223806at2759"/>
<protein>
    <recommendedName>
        <fullName evidence="3">Peptidase C14 caspase domain-containing protein</fullName>
    </recommendedName>
</protein>
<reference evidence="4 5" key="1">
    <citation type="submission" date="2006-10" db="EMBL/GenBank/DDBJ databases">
        <title>The Genome Sequence of Batrachochytrium dendrobatidis JEL423.</title>
        <authorList>
            <consortium name="The Broad Institute Genome Sequencing Platform"/>
            <person name="Birren B."/>
            <person name="Lander E."/>
            <person name="Galagan J."/>
            <person name="Cuomo C."/>
            <person name="Devon K."/>
            <person name="Jaffe D."/>
            <person name="Butler J."/>
            <person name="Alvarez P."/>
            <person name="Gnerre S."/>
            <person name="Grabherr M."/>
            <person name="Kleber M."/>
            <person name="Mauceli E."/>
            <person name="Brockman W."/>
            <person name="Young S."/>
            <person name="LaButti K."/>
            <person name="Sykes S."/>
            <person name="DeCaprio D."/>
            <person name="Crawford M."/>
            <person name="Koehrsen M."/>
            <person name="Engels R."/>
            <person name="Montgomery P."/>
            <person name="Pearson M."/>
            <person name="Howarth C."/>
            <person name="Larson L."/>
            <person name="White J."/>
            <person name="O'Leary S."/>
            <person name="Kodira C."/>
            <person name="Zeng Q."/>
            <person name="Yandava C."/>
            <person name="Alvarado L."/>
            <person name="Longcore J."/>
            <person name="James T."/>
        </authorList>
    </citation>
    <scope>NUCLEOTIDE SEQUENCE [LARGE SCALE GENOMIC DNA]</scope>
    <source>
        <strain evidence="4 5">JEL423</strain>
    </source>
</reference>
<sequence length="374" mass="40103">MFGKLTEALKNVDSSHIDQLVNTAEPFLSKITGGGGESRAAGQGQAPPENLPVMAPSAGGAANHSPDRVTRALYIGINYAGSKSALRGCIQDVQNVSKYIGATSIFKESKVLTDDLQDPAALPTRANILAAFHWLVAGAKNGDAFFLHYSGHGAYQKDTDGDEEGGYDQTIVPLDHEQAGQITDDEMNAILVHPLPKGARLTAVFDCCHSGSVLDLPYTYSVDGNLEITFKDNTKEILKHGLQAGLALFKNDKETAMREAFQAVSLVKESKTGQPSANAEAARKKTIEQKSSEADVVMFSGCKDSQTSADAVIDGSATGAMSWALLSVLGENPNPNMTELLRKLREKLHGKYEQIPQMSTSRQVDVVRSTFFLG</sequence>
<dbReference type="Gene3D" id="3.40.50.1460">
    <property type="match status" value="1"/>
</dbReference>
<dbReference type="GO" id="GO:0004197">
    <property type="term" value="F:cysteine-type endopeptidase activity"/>
    <property type="evidence" value="ECO:0007669"/>
    <property type="project" value="InterPro"/>
</dbReference>
<dbReference type="VEuPathDB" id="FungiDB:BDEG_23673"/>
<comment type="similarity">
    <text evidence="1">Belongs to the peptidase C14B family.</text>
</comment>
<feature type="region of interest" description="Disordered" evidence="2">
    <location>
        <begin position="32"/>
        <end position="64"/>
    </location>
</feature>
<dbReference type="GO" id="GO:0005737">
    <property type="term" value="C:cytoplasm"/>
    <property type="evidence" value="ECO:0007669"/>
    <property type="project" value="TreeGrafter"/>
</dbReference>
<evidence type="ECO:0000313" key="4">
    <source>
        <dbReference type="EMBL" id="OAJ39869.1"/>
    </source>
</evidence>
<dbReference type="PANTHER" id="PTHR48104:SF30">
    <property type="entry name" value="METACASPASE-1"/>
    <property type="match status" value="1"/>
</dbReference>
<evidence type="ECO:0000256" key="2">
    <source>
        <dbReference type="SAM" id="MobiDB-lite"/>
    </source>
</evidence>
<dbReference type="InterPro" id="IPR050452">
    <property type="entry name" value="Metacaspase"/>
</dbReference>
<gene>
    <name evidence="4" type="ORF">BDEG_23673</name>
</gene>
<reference evidence="4 5" key="2">
    <citation type="submission" date="2016-05" db="EMBL/GenBank/DDBJ databases">
        <title>Lineage-specific infection strategies underlie the spectrum of fungal disease in amphibians.</title>
        <authorList>
            <person name="Cuomo C.A."/>
            <person name="Farrer R.A."/>
            <person name="James T."/>
            <person name="Longcore J."/>
            <person name="Birren B."/>
        </authorList>
    </citation>
    <scope>NUCLEOTIDE SEQUENCE [LARGE SCALE GENOMIC DNA]</scope>
    <source>
        <strain evidence="4 5">JEL423</strain>
    </source>
</reference>
<dbReference type="Proteomes" id="UP000077115">
    <property type="component" value="Unassembled WGS sequence"/>
</dbReference>